<reference evidence="1" key="2">
    <citation type="submission" date="2020-10" db="EMBL/GenBank/DDBJ databases">
        <authorList>
            <person name="Peck L.D."/>
            <person name="Nowell R.W."/>
            <person name="Flood J."/>
            <person name="Ryan M.J."/>
            <person name="Barraclough T.G."/>
        </authorList>
    </citation>
    <scope>NUCLEOTIDE SEQUENCE</scope>
    <source>
        <strain evidence="1">IMI 127659i</strain>
    </source>
</reference>
<protein>
    <submittedName>
        <fullName evidence="1">Uncharacterized protein</fullName>
    </submittedName>
</protein>
<gene>
    <name evidence="1" type="ORF">H9Q72_010845</name>
</gene>
<dbReference type="EMBL" id="JADFTT010000484">
    <property type="protein sequence ID" value="KAG5761054.1"/>
    <property type="molecule type" value="Genomic_DNA"/>
</dbReference>
<comment type="caution">
    <text evidence="1">The sequence shown here is derived from an EMBL/GenBank/DDBJ whole genome shotgun (WGS) entry which is preliminary data.</text>
</comment>
<dbReference type="OrthoDB" id="5102711at2759"/>
<evidence type="ECO:0000313" key="1">
    <source>
        <dbReference type="EMBL" id="KAG5761054.1"/>
    </source>
</evidence>
<accession>A0A9P7HK51</accession>
<proteinExistence type="predicted"/>
<dbReference type="Proteomes" id="UP000750502">
    <property type="component" value="Unassembled WGS sequence"/>
</dbReference>
<evidence type="ECO:0000313" key="2">
    <source>
        <dbReference type="Proteomes" id="UP000750502"/>
    </source>
</evidence>
<keyword evidence="2" id="KW-1185">Reference proteome</keyword>
<name>A0A9P7HK51_9HYPO</name>
<organism evidence="1 2">
    <name type="scientific">Fusarium xylarioides</name>
    <dbReference type="NCBI Taxonomy" id="221167"/>
    <lineage>
        <taxon>Eukaryota</taxon>
        <taxon>Fungi</taxon>
        <taxon>Dikarya</taxon>
        <taxon>Ascomycota</taxon>
        <taxon>Pezizomycotina</taxon>
        <taxon>Sordariomycetes</taxon>
        <taxon>Hypocreomycetidae</taxon>
        <taxon>Hypocreales</taxon>
        <taxon>Nectriaceae</taxon>
        <taxon>Fusarium</taxon>
        <taxon>Fusarium fujikuroi species complex</taxon>
    </lineage>
</organism>
<dbReference type="AlphaFoldDB" id="A0A9P7HK51"/>
<sequence>MDAMHSTGQALSPINSDLILTLDATPSASDATPMIICMSGLMTVIRAAYYEATLLGLISREKKKKQPNHIWHGKES</sequence>
<reference evidence="1" key="1">
    <citation type="journal article" date="2020" name="bioRxiv">
        <title>Historical genomics reveals the evolutionary mechanisms behind multiple outbreaks of the host-specific coffee wilt pathogen Fusarium xylarioides.</title>
        <authorList>
            <person name="Peck D."/>
            <person name="Nowell R.W."/>
            <person name="Flood J."/>
            <person name="Ryan M.J."/>
            <person name="Barraclough T.G."/>
        </authorList>
    </citation>
    <scope>NUCLEOTIDE SEQUENCE</scope>
    <source>
        <strain evidence="1">IMI 127659i</strain>
    </source>
</reference>